<dbReference type="HOGENOM" id="CLU_2998640_0_0_1"/>
<dbReference type="EMBL" id="CH479179">
    <property type="protein sequence ID" value="EDW24780.1"/>
    <property type="molecule type" value="Genomic_DNA"/>
</dbReference>
<evidence type="ECO:0000313" key="1">
    <source>
        <dbReference type="EMBL" id="EDW24780.1"/>
    </source>
</evidence>
<keyword evidence="2" id="KW-1185">Reference proteome</keyword>
<proteinExistence type="predicted"/>
<dbReference type="Proteomes" id="UP000008744">
    <property type="component" value="Unassembled WGS sequence"/>
</dbReference>
<organism evidence="2">
    <name type="scientific">Drosophila persimilis</name>
    <name type="common">Fruit fly</name>
    <dbReference type="NCBI Taxonomy" id="7234"/>
    <lineage>
        <taxon>Eukaryota</taxon>
        <taxon>Metazoa</taxon>
        <taxon>Ecdysozoa</taxon>
        <taxon>Arthropoda</taxon>
        <taxon>Hexapoda</taxon>
        <taxon>Insecta</taxon>
        <taxon>Pterygota</taxon>
        <taxon>Neoptera</taxon>
        <taxon>Endopterygota</taxon>
        <taxon>Diptera</taxon>
        <taxon>Brachycera</taxon>
        <taxon>Muscomorpha</taxon>
        <taxon>Ephydroidea</taxon>
        <taxon>Drosophilidae</taxon>
        <taxon>Drosophila</taxon>
        <taxon>Sophophora</taxon>
    </lineage>
</organism>
<name>B4G5B4_DROPE</name>
<dbReference type="OMA" id="MEKNVHD"/>
<accession>B4G5B4</accession>
<gene>
    <name evidence="1" type="primary">Dper\GL24338</name>
    <name evidence="1" type="ORF">Dper_GL24338</name>
</gene>
<reference evidence="1 2" key="1">
    <citation type="journal article" date="2007" name="Nature">
        <title>Evolution of genes and genomes on the Drosophila phylogeny.</title>
        <authorList>
            <consortium name="Drosophila 12 Genomes Consortium"/>
            <person name="Clark A.G."/>
            <person name="Eisen M.B."/>
            <person name="Smith D.R."/>
            <person name="Bergman C.M."/>
            <person name="Oliver B."/>
            <person name="Markow T.A."/>
            <person name="Kaufman T.C."/>
            <person name="Kellis M."/>
            <person name="Gelbart W."/>
            <person name="Iyer V.N."/>
            <person name="Pollard D.A."/>
            <person name="Sackton T.B."/>
            <person name="Larracuente A.M."/>
            <person name="Singh N.D."/>
            <person name="Abad J.P."/>
            <person name="Abt D.N."/>
            <person name="Adryan B."/>
            <person name="Aguade M."/>
            <person name="Akashi H."/>
            <person name="Anderson W.W."/>
            <person name="Aquadro C.F."/>
            <person name="Ardell D.H."/>
            <person name="Arguello R."/>
            <person name="Artieri C.G."/>
            <person name="Barbash D.A."/>
            <person name="Barker D."/>
            <person name="Barsanti P."/>
            <person name="Batterham P."/>
            <person name="Batzoglou S."/>
            <person name="Begun D."/>
            <person name="Bhutkar A."/>
            <person name="Blanco E."/>
            <person name="Bosak S.A."/>
            <person name="Bradley R.K."/>
            <person name="Brand A.D."/>
            <person name="Brent M.R."/>
            <person name="Brooks A.N."/>
            <person name="Brown R.H."/>
            <person name="Butlin R.K."/>
            <person name="Caggese C."/>
            <person name="Calvi B.R."/>
            <person name="Bernardo de Carvalho A."/>
            <person name="Caspi A."/>
            <person name="Castrezana S."/>
            <person name="Celniker S.E."/>
            <person name="Chang J.L."/>
            <person name="Chapple C."/>
            <person name="Chatterji S."/>
            <person name="Chinwalla A."/>
            <person name="Civetta A."/>
            <person name="Clifton S.W."/>
            <person name="Comeron J.M."/>
            <person name="Costello J.C."/>
            <person name="Coyne J.A."/>
            <person name="Daub J."/>
            <person name="David R.G."/>
            <person name="Delcher A.L."/>
            <person name="Delehaunty K."/>
            <person name="Do C.B."/>
            <person name="Ebling H."/>
            <person name="Edwards K."/>
            <person name="Eickbush T."/>
            <person name="Evans J.D."/>
            <person name="Filipski A."/>
            <person name="Findeiss S."/>
            <person name="Freyhult E."/>
            <person name="Fulton L."/>
            <person name="Fulton R."/>
            <person name="Garcia A.C."/>
            <person name="Gardiner A."/>
            <person name="Garfield D.A."/>
            <person name="Garvin B.E."/>
            <person name="Gibson G."/>
            <person name="Gilbert D."/>
            <person name="Gnerre S."/>
            <person name="Godfrey J."/>
            <person name="Good R."/>
            <person name="Gotea V."/>
            <person name="Gravely B."/>
            <person name="Greenberg A.J."/>
            <person name="Griffiths-Jones S."/>
            <person name="Gross S."/>
            <person name="Guigo R."/>
            <person name="Gustafson E.A."/>
            <person name="Haerty W."/>
            <person name="Hahn M.W."/>
            <person name="Halligan D.L."/>
            <person name="Halpern A.L."/>
            <person name="Halter G.M."/>
            <person name="Han M.V."/>
            <person name="Heger A."/>
            <person name="Hillier L."/>
            <person name="Hinrichs A.S."/>
            <person name="Holmes I."/>
            <person name="Hoskins R.A."/>
            <person name="Hubisz M.J."/>
            <person name="Hultmark D."/>
            <person name="Huntley M.A."/>
            <person name="Jaffe D.B."/>
            <person name="Jagadeeshan S."/>
            <person name="Jeck W.R."/>
            <person name="Johnson J."/>
            <person name="Jones C.D."/>
            <person name="Jordan W.C."/>
            <person name="Karpen G.H."/>
            <person name="Kataoka E."/>
            <person name="Keightley P.D."/>
            <person name="Kheradpour P."/>
            <person name="Kirkness E.F."/>
            <person name="Koerich L.B."/>
            <person name="Kristiansen K."/>
            <person name="Kudrna D."/>
            <person name="Kulathinal R.J."/>
            <person name="Kumar S."/>
            <person name="Kwok R."/>
            <person name="Lander E."/>
            <person name="Langley C.H."/>
            <person name="Lapoint R."/>
            <person name="Lazzaro B.P."/>
            <person name="Lee S.J."/>
            <person name="Levesque L."/>
            <person name="Li R."/>
            <person name="Lin C.F."/>
            <person name="Lin M.F."/>
            <person name="Lindblad-Toh K."/>
            <person name="Llopart A."/>
            <person name="Long M."/>
            <person name="Low L."/>
            <person name="Lozovsky E."/>
            <person name="Lu J."/>
            <person name="Luo M."/>
            <person name="Machado C.A."/>
            <person name="Makalowski W."/>
            <person name="Marzo M."/>
            <person name="Matsuda M."/>
            <person name="Matzkin L."/>
            <person name="McAllister B."/>
            <person name="McBride C.S."/>
            <person name="McKernan B."/>
            <person name="McKernan K."/>
            <person name="Mendez-Lago M."/>
            <person name="Minx P."/>
            <person name="Mollenhauer M.U."/>
            <person name="Montooth K."/>
            <person name="Mount S.M."/>
            <person name="Mu X."/>
            <person name="Myers E."/>
            <person name="Negre B."/>
            <person name="Newfeld S."/>
            <person name="Nielsen R."/>
            <person name="Noor M.A."/>
            <person name="O'Grady P."/>
            <person name="Pachter L."/>
            <person name="Papaceit M."/>
            <person name="Parisi M.J."/>
            <person name="Parisi M."/>
            <person name="Parts L."/>
            <person name="Pedersen J.S."/>
            <person name="Pesole G."/>
            <person name="Phillippy A.M."/>
            <person name="Ponting C.P."/>
            <person name="Pop M."/>
            <person name="Porcelli D."/>
            <person name="Powell J.R."/>
            <person name="Prohaska S."/>
            <person name="Pruitt K."/>
            <person name="Puig M."/>
            <person name="Quesneville H."/>
            <person name="Ram K.R."/>
            <person name="Rand D."/>
            <person name="Rasmussen M.D."/>
            <person name="Reed L.K."/>
            <person name="Reenan R."/>
            <person name="Reily A."/>
            <person name="Remington K.A."/>
            <person name="Rieger T.T."/>
            <person name="Ritchie M.G."/>
            <person name="Robin C."/>
            <person name="Rogers Y.H."/>
            <person name="Rohde C."/>
            <person name="Rozas J."/>
            <person name="Rubenfield M.J."/>
            <person name="Ruiz A."/>
            <person name="Russo S."/>
            <person name="Salzberg S.L."/>
            <person name="Sanchez-Gracia A."/>
            <person name="Saranga D.J."/>
            <person name="Sato H."/>
            <person name="Schaeffer S.W."/>
            <person name="Schatz M.C."/>
            <person name="Schlenke T."/>
            <person name="Schwartz R."/>
            <person name="Segarra C."/>
            <person name="Singh R.S."/>
            <person name="Sirot L."/>
            <person name="Sirota M."/>
            <person name="Sisneros N.B."/>
            <person name="Smith C.D."/>
            <person name="Smith T.F."/>
            <person name="Spieth J."/>
            <person name="Stage D.E."/>
            <person name="Stark A."/>
            <person name="Stephan W."/>
            <person name="Strausberg R.L."/>
            <person name="Strempel S."/>
            <person name="Sturgill D."/>
            <person name="Sutton G."/>
            <person name="Sutton G.G."/>
            <person name="Tao W."/>
            <person name="Teichmann S."/>
            <person name="Tobari Y.N."/>
            <person name="Tomimura Y."/>
            <person name="Tsolas J.M."/>
            <person name="Valente V.L."/>
            <person name="Venter E."/>
            <person name="Venter J.C."/>
            <person name="Vicario S."/>
            <person name="Vieira F.G."/>
            <person name="Vilella A.J."/>
            <person name="Villasante A."/>
            <person name="Walenz B."/>
            <person name="Wang J."/>
            <person name="Wasserman M."/>
            <person name="Watts T."/>
            <person name="Wilson D."/>
            <person name="Wilson R.K."/>
            <person name="Wing R.A."/>
            <person name="Wolfner M.F."/>
            <person name="Wong A."/>
            <person name="Wong G.K."/>
            <person name="Wu C.I."/>
            <person name="Wu G."/>
            <person name="Yamamoto D."/>
            <person name="Yang H.P."/>
            <person name="Yang S.P."/>
            <person name="Yorke J.A."/>
            <person name="Yoshida K."/>
            <person name="Zdobnov E."/>
            <person name="Zhang P."/>
            <person name="Zhang Y."/>
            <person name="Zimin A.V."/>
            <person name="Baldwin J."/>
            <person name="Abdouelleil A."/>
            <person name="Abdulkadir J."/>
            <person name="Abebe A."/>
            <person name="Abera B."/>
            <person name="Abreu J."/>
            <person name="Acer S.C."/>
            <person name="Aftuck L."/>
            <person name="Alexander A."/>
            <person name="An P."/>
            <person name="Anderson E."/>
            <person name="Anderson S."/>
            <person name="Arachi H."/>
            <person name="Azer M."/>
            <person name="Bachantsang P."/>
            <person name="Barry A."/>
            <person name="Bayul T."/>
            <person name="Berlin A."/>
            <person name="Bessette D."/>
            <person name="Bloom T."/>
            <person name="Blye J."/>
            <person name="Boguslavskiy L."/>
            <person name="Bonnet C."/>
            <person name="Boukhgalter B."/>
            <person name="Bourzgui I."/>
            <person name="Brown A."/>
            <person name="Cahill P."/>
            <person name="Channer S."/>
            <person name="Cheshatsang Y."/>
            <person name="Chuda L."/>
            <person name="Citroen M."/>
            <person name="Collymore A."/>
            <person name="Cooke P."/>
            <person name="Costello M."/>
            <person name="D'Aco K."/>
            <person name="Daza R."/>
            <person name="De Haan G."/>
            <person name="DeGray S."/>
            <person name="DeMaso C."/>
            <person name="Dhargay N."/>
            <person name="Dooley K."/>
            <person name="Dooley E."/>
            <person name="Doricent M."/>
            <person name="Dorje P."/>
            <person name="Dorjee K."/>
            <person name="Dupes A."/>
            <person name="Elong R."/>
            <person name="Falk J."/>
            <person name="Farina A."/>
            <person name="Faro S."/>
            <person name="Ferguson D."/>
            <person name="Fisher S."/>
            <person name="Foley C.D."/>
            <person name="Franke A."/>
            <person name="Friedrich D."/>
            <person name="Gadbois L."/>
            <person name="Gearin G."/>
            <person name="Gearin C.R."/>
            <person name="Giannoukos G."/>
            <person name="Goode T."/>
            <person name="Graham J."/>
            <person name="Grandbois E."/>
            <person name="Grewal S."/>
            <person name="Gyaltsen K."/>
            <person name="Hafez N."/>
            <person name="Hagos B."/>
            <person name="Hall J."/>
            <person name="Henson C."/>
            <person name="Hollinger A."/>
            <person name="Honan T."/>
            <person name="Huard M.D."/>
            <person name="Hughes L."/>
            <person name="Hurhula B."/>
            <person name="Husby M.E."/>
            <person name="Kamat A."/>
            <person name="Kanga B."/>
            <person name="Kashin S."/>
            <person name="Khazanovich D."/>
            <person name="Kisner P."/>
            <person name="Lance K."/>
            <person name="Lara M."/>
            <person name="Lee W."/>
            <person name="Lennon N."/>
            <person name="Letendre F."/>
            <person name="LeVine R."/>
            <person name="Lipovsky A."/>
            <person name="Liu X."/>
            <person name="Liu J."/>
            <person name="Liu S."/>
            <person name="Lokyitsang T."/>
            <person name="Lokyitsang Y."/>
            <person name="Lubonja R."/>
            <person name="Lui A."/>
            <person name="MacDonald P."/>
            <person name="Magnisalis V."/>
            <person name="Maru K."/>
            <person name="Matthews C."/>
            <person name="McCusker W."/>
            <person name="McDonough S."/>
            <person name="Mehta T."/>
            <person name="Meldrim J."/>
            <person name="Meneus L."/>
            <person name="Mihai O."/>
            <person name="Mihalev A."/>
            <person name="Mihova T."/>
            <person name="Mittelman R."/>
            <person name="Mlenga V."/>
            <person name="Montmayeur A."/>
            <person name="Mulrain L."/>
            <person name="Navidi A."/>
            <person name="Naylor J."/>
            <person name="Negash T."/>
            <person name="Nguyen T."/>
            <person name="Nguyen N."/>
            <person name="Nicol R."/>
            <person name="Norbu C."/>
            <person name="Norbu N."/>
            <person name="Novod N."/>
            <person name="O'Neill B."/>
            <person name="Osman S."/>
            <person name="Markiewicz E."/>
            <person name="Oyono O.L."/>
            <person name="Patti C."/>
            <person name="Phunkhang P."/>
            <person name="Pierre F."/>
            <person name="Priest M."/>
            <person name="Raghuraman S."/>
            <person name="Rege F."/>
            <person name="Reyes R."/>
            <person name="Rise C."/>
            <person name="Rogov P."/>
            <person name="Ross K."/>
            <person name="Ryan E."/>
            <person name="Settipalli S."/>
            <person name="Shea T."/>
            <person name="Sherpa N."/>
            <person name="Shi L."/>
            <person name="Shih D."/>
            <person name="Sparrow T."/>
            <person name="Spaulding J."/>
            <person name="Stalker J."/>
            <person name="Stange-Thomann N."/>
            <person name="Stavropoulos S."/>
            <person name="Stone C."/>
            <person name="Strader C."/>
            <person name="Tesfaye S."/>
            <person name="Thomson T."/>
            <person name="Thoulutsang Y."/>
            <person name="Thoulutsang D."/>
            <person name="Topham K."/>
            <person name="Topping I."/>
            <person name="Tsamla T."/>
            <person name="Vassiliev H."/>
            <person name="Vo A."/>
            <person name="Wangchuk T."/>
            <person name="Wangdi T."/>
            <person name="Weiand M."/>
            <person name="Wilkinson J."/>
            <person name="Wilson A."/>
            <person name="Yadav S."/>
            <person name="Young G."/>
            <person name="Yu Q."/>
            <person name="Zembek L."/>
            <person name="Zhong D."/>
            <person name="Zimmer A."/>
            <person name="Zwirko Z."/>
            <person name="Jaffe D.B."/>
            <person name="Alvarez P."/>
            <person name="Brockman W."/>
            <person name="Butler J."/>
            <person name="Chin C."/>
            <person name="Gnerre S."/>
            <person name="Grabherr M."/>
            <person name="Kleber M."/>
            <person name="Mauceli E."/>
            <person name="MacCallum I."/>
        </authorList>
    </citation>
    <scope>NUCLEOTIDE SEQUENCE [LARGE SCALE GENOMIC DNA]</scope>
    <source>
        <strain evidence="2">MSH-3 / Tucson 14011-0111.49</strain>
    </source>
</reference>
<sequence length="57" mass="6689">MPKAFQMQMEKNVHDSNFERVIVSSSVAKSIGILQRHSQQLEWDREQQQELEQKSSS</sequence>
<protein>
    <submittedName>
        <fullName evidence="1">GL24338</fullName>
    </submittedName>
</protein>
<evidence type="ECO:0000313" key="2">
    <source>
        <dbReference type="Proteomes" id="UP000008744"/>
    </source>
</evidence>
<dbReference type="AlphaFoldDB" id="B4G5B4"/>